<dbReference type="AlphaFoldDB" id="A0AAE3HFE3"/>
<organism evidence="8 9">
    <name type="scientific">Irregularibacter muris</name>
    <dbReference type="NCBI Taxonomy" id="1796619"/>
    <lineage>
        <taxon>Bacteria</taxon>
        <taxon>Bacillati</taxon>
        <taxon>Bacillota</taxon>
        <taxon>Clostridia</taxon>
        <taxon>Eubacteriales</taxon>
        <taxon>Eubacteriaceae</taxon>
        <taxon>Irregularibacter</taxon>
    </lineage>
</organism>
<proteinExistence type="predicted"/>
<keyword evidence="3" id="KW-1003">Cell membrane</keyword>
<evidence type="ECO:0000256" key="3">
    <source>
        <dbReference type="ARBA" id="ARBA00022475"/>
    </source>
</evidence>
<dbReference type="InterPro" id="IPR001991">
    <property type="entry name" value="Na-dicarboxylate_symporter"/>
</dbReference>
<feature type="transmembrane region" description="Helical" evidence="7">
    <location>
        <begin position="12"/>
        <end position="34"/>
    </location>
</feature>
<evidence type="ECO:0000256" key="6">
    <source>
        <dbReference type="ARBA" id="ARBA00023136"/>
    </source>
</evidence>
<comment type="subcellular location">
    <subcellularLocation>
        <location evidence="1">Cell membrane</location>
        <topology evidence="1">Multi-pass membrane protein</topology>
    </subcellularLocation>
</comment>
<dbReference type="GO" id="GO:0015293">
    <property type="term" value="F:symporter activity"/>
    <property type="evidence" value="ECO:0007669"/>
    <property type="project" value="UniProtKB-KW"/>
</dbReference>
<evidence type="ECO:0000313" key="8">
    <source>
        <dbReference type="EMBL" id="MCR1899575.1"/>
    </source>
</evidence>
<dbReference type="PRINTS" id="PR00173">
    <property type="entry name" value="EDTRNSPORT"/>
</dbReference>
<keyword evidence="9" id="KW-1185">Reference proteome</keyword>
<dbReference type="PANTHER" id="PTHR42865:SF7">
    <property type="entry name" value="PROTON_GLUTAMATE-ASPARTATE SYMPORTER"/>
    <property type="match status" value="1"/>
</dbReference>
<reference evidence="8" key="1">
    <citation type="submission" date="2022-07" db="EMBL/GenBank/DDBJ databases">
        <title>Enhanced cultured diversity of the mouse gut microbiota enables custom-made synthetic communities.</title>
        <authorList>
            <person name="Afrizal A."/>
        </authorList>
    </citation>
    <scope>NUCLEOTIDE SEQUENCE</scope>
    <source>
        <strain evidence="8">DSM 28593</strain>
    </source>
</reference>
<dbReference type="PANTHER" id="PTHR42865">
    <property type="entry name" value="PROTON/GLUTAMATE-ASPARTATE SYMPORTER"/>
    <property type="match status" value="1"/>
</dbReference>
<dbReference type="Pfam" id="PF00375">
    <property type="entry name" value="SDF"/>
    <property type="match status" value="1"/>
</dbReference>
<evidence type="ECO:0000256" key="2">
    <source>
        <dbReference type="ARBA" id="ARBA00022448"/>
    </source>
</evidence>
<feature type="transmembrane region" description="Helical" evidence="7">
    <location>
        <begin position="54"/>
        <end position="79"/>
    </location>
</feature>
<feature type="transmembrane region" description="Helical" evidence="7">
    <location>
        <begin position="343"/>
        <end position="366"/>
    </location>
</feature>
<gene>
    <name evidence="8" type="ORF">NSA47_11365</name>
</gene>
<evidence type="ECO:0000256" key="5">
    <source>
        <dbReference type="ARBA" id="ARBA00022989"/>
    </source>
</evidence>
<protein>
    <submittedName>
        <fullName evidence="8">Dicarboxylate/amino acid:cation symporter</fullName>
    </submittedName>
</protein>
<evidence type="ECO:0000256" key="4">
    <source>
        <dbReference type="ARBA" id="ARBA00022692"/>
    </source>
</evidence>
<keyword evidence="2" id="KW-0813">Transport</keyword>
<feature type="transmembrane region" description="Helical" evidence="7">
    <location>
        <begin position="237"/>
        <end position="256"/>
    </location>
</feature>
<dbReference type="EMBL" id="JANKAS010000011">
    <property type="protein sequence ID" value="MCR1899575.1"/>
    <property type="molecule type" value="Genomic_DNA"/>
</dbReference>
<dbReference type="GO" id="GO:0005886">
    <property type="term" value="C:plasma membrane"/>
    <property type="evidence" value="ECO:0007669"/>
    <property type="project" value="UniProtKB-SubCell"/>
</dbReference>
<evidence type="ECO:0000256" key="1">
    <source>
        <dbReference type="ARBA" id="ARBA00004651"/>
    </source>
</evidence>
<feature type="transmembrane region" description="Helical" evidence="7">
    <location>
        <begin position="268"/>
        <end position="291"/>
    </location>
</feature>
<dbReference type="SUPFAM" id="SSF118215">
    <property type="entry name" value="Proton glutamate symport protein"/>
    <property type="match status" value="1"/>
</dbReference>
<dbReference type="GO" id="GO:0006835">
    <property type="term" value="P:dicarboxylic acid transport"/>
    <property type="evidence" value="ECO:0007669"/>
    <property type="project" value="TreeGrafter"/>
</dbReference>
<comment type="caution">
    <text evidence="8">The sequence shown here is derived from an EMBL/GenBank/DDBJ whole genome shotgun (WGS) entry which is preliminary data.</text>
</comment>
<evidence type="ECO:0000313" key="9">
    <source>
        <dbReference type="Proteomes" id="UP001205748"/>
    </source>
</evidence>
<dbReference type="Proteomes" id="UP001205748">
    <property type="component" value="Unassembled WGS sequence"/>
</dbReference>
<keyword evidence="6 7" id="KW-0472">Membrane</keyword>
<evidence type="ECO:0000256" key="7">
    <source>
        <dbReference type="SAM" id="Phobius"/>
    </source>
</evidence>
<feature type="transmembrane region" description="Helical" evidence="7">
    <location>
        <begin position="311"/>
        <end position="331"/>
    </location>
</feature>
<dbReference type="RefSeq" id="WP_257532082.1">
    <property type="nucleotide sequence ID" value="NZ_JANKAS010000011.1"/>
</dbReference>
<feature type="transmembrane region" description="Helical" evidence="7">
    <location>
        <begin position="197"/>
        <end position="217"/>
    </location>
</feature>
<keyword evidence="4 7" id="KW-0812">Transmembrane</keyword>
<name>A0AAE3HFE3_9FIRM</name>
<feature type="transmembrane region" description="Helical" evidence="7">
    <location>
        <begin position="158"/>
        <end position="176"/>
    </location>
</feature>
<keyword evidence="5 7" id="KW-1133">Transmembrane helix</keyword>
<sequence length="433" mass="46842">MGEKAKKRRLKLWQKIFIGLILGVIVGMILSNMGGPENALIARLMSFFGFLGDLFIRLIRMVVVPLVFFSIASGVINLGDIKRLAGTGVRTIALFLATSAGSVSIGLILANIIKPGSSVQLGSISTEAQRELAEIPSVYELILDFFPENPIASMADGTMLQIIVFAIFIGIALVMLEDRAKPVTEILNICSDAMFKIIDIVVKFTPIGVFGLMAKAITQFGTDIFGPIFKFILTDYLSAIIFTILILWGVCLFLYMKVNPLKFFKRVFEPWLIAFSTCTSSAALPVSMKVAKRIGIPDENASFVLPLGATMNMNGTCIYFGVIVVFASQLYGIDLSISSQIMLVLQATLLAVGAAAVPQIGLVISITLIESMGLPLEAVALVAGIYRIVDQIHTATNSHGDLVVAALASKMEGSFDYDKYNRDIEELSSDVDA</sequence>
<dbReference type="InterPro" id="IPR036458">
    <property type="entry name" value="Na:dicarbo_symporter_sf"/>
</dbReference>
<dbReference type="Gene3D" id="1.10.3860.10">
    <property type="entry name" value="Sodium:dicarboxylate symporter"/>
    <property type="match status" value="1"/>
</dbReference>
<accession>A0AAE3HFE3</accession>
<feature type="transmembrane region" description="Helical" evidence="7">
    <location>
        <begin position="91"/>
        <end position="113"/>
    </location>
</feature>